<dbReference type="EMBL" id="JAQJAN010000007">
    <property type="protein sequence ID" value="KAJ5727005.1"/>
    <property type="molecule type" value="Genomic_DNA"/>
</dbReference>
<evidence type="ECO:0000259" key="6">
    <source>
        <dbReference type="Pfam" id="PF01494"/>
    </source>
</evidence>
<evidence type="ECO:0000256" key="3">
    <source>
        <dbReference type="ARBA" id="ARBA00022827"/>
    </source>
</evidence>
<evidence type="ECO:0000313" key="7">
    <source>
        <dbReference type="EMBL" id="KAJ5727005.1"/>
    </source>
</evidence>
<keyword evidence="4" id="KW-0560">Oxidoreductase</keyword>
<evidence type="ECO:0000256" key="1">
    <source>
        <dbReference type="ARBA" id="ARBA00007992"/>
    </source>
</evidence>
<evidence type="ECO:0000313" key="8">
    <source>
        <dbReference type="Proteomes" id="UP001215712"/>
    </source>
</evidence>
<dbReference type="InterPro" id="IPR050493">
    <property type="entry name" value="FAD-dep_Monooxygenase_BioMet"/>
</dbReference>
<dbReference type="Pfam" id="PF01494">
    <property type="entry name" value="FAD_binding_3"/>
    <property type="match status" value="1"/>
</dbReference>
<protein>
    <recommendedName>
        <fullName evidence="6">FAD-binding domain-containing protein</fullName>
    </recommendedName>
</protein>
<sequence length="483" mass="54307">MVINYFGYRDDPRLQSPSYPSHCLHFLRLLGKSQSDTKKSAWSKLNVHIVGAGTAGLTTAIALARQNHTVTIHEQAQELSEDDAGIQIPPNAARLLLKMGLGPYLEKYVTEQENVFLRRWQTGKVIGRTKIGYDFRSKFDAPYWVIHRVHFHKAMQDMASALGVKIEMASKVVSYDTAAPTLTLGDGSVIQADLIVAADGVNSLARANVPRALESTPHITGFATYRAEIDIDKMKEDPELAELVDRSSMNLWLGDNRHVQTYKIDSGKTFHMVMSYPDDSAGMEDSKADPLTALLHMRQEFTGWDPLLTKIINMVQHTKKCPIYSGSRLKRWVSGKFLVLGDVAHTILPYMGQGEQFRHFHSFDYADSSIKGPAMAIEDAAALAHSLGRITSKTQIPLALSVFEKVRIERANQMQEASLLNGKIWHFPDGPLQKARDVAMMPEVKGQPFSHSPNQWSDPTTQMWCYGYNTEKEIDLEWSRYRV</sequence>
<accession>A0AAD6MVZ8</accession>
<feature type="domain" description="FAD-binding" evidence="6">
    <location>
        <begin position="45"/>
        <end position="354"/>
    </location>
</feature>
<reference evidence="7" key="2">
    <citation type="submission" date="2023-01" db="EMBL/GenBank/DDBJ databases">
        <authorList>
            <person name="Petersen C."/>
        </authorList>
    </citation>
    <scope>NUCLEOTIDE SEQUENCE</scope>
    <source>
        <strain evidence="7">IBT 17514</strain>
    </source>
</reference>
<proteinExistence type="inferred from homology"/>
<evidence type="ECO:0000256" key="5">
    <source>
        <dbReference type="ARBA" id="ARBA00023033"/>
    </source>
</evidence>
<name>A0AAD6MVZ8_9EURO</name>
<dbReference type="Proteomes" id="UP001215712">
    <property type="component" value="Unassembled WGS sequence"/>
</dbReference>
<comment type="caution">
    <text evidence="7">The sequence shown here is derived from an EMBL/GenBank/DDBJ whole genome shotgun (WGS) entry which is preliminary data.</text>
</comment>
<dbReference type="InterPro" id="IPR036188">
    <property type="entry name" value="FAD/NAD-bd_sf"/>
</dbReference>
<keyword evidence="3" id="KW-0274">FAD</keyword>
<dbReference type="SUPFAM" id="SSF54373">
    <property type="entry name" value="FAD-linked reductases, C-terminal domain"/>
    <property type="match status" value="1"/>
</dbReference>
<dbReference type="Gene3D" id="3.50.50.60">
    <property type="entry name" value="FAD/NAD(P)-binding domain"/>
    <property type="match status" value="2"/>
</dbReference>
<keyword evidence="5" id="KW-0503">Monooxygenase</keyword>
<dbReference type="PRINTS" id="PR00420">
    <property type="entry name" value="RNGMNOXGNASE"/>
</dbReference>
<gene>
    <name evidence="7" type="ORF">N7493_006032</name>
</gene>
<keyword evidence="2" id="KW-0285">Flavoprotein</keyword>
<comment type="similarity">
    <text evidence="1">Belongs to the paxM FAD-dependent monooxygenase family.</text>
</comment>
<dbReference type="PANTHER" id="PTHR13789:SF306">
    <property type="entry name" value="HYDROXYLASE, PUTATIVE-RELATED"/>
    <property type="match status" value="1"/>
</dbReference>
<organism evidence="7 8">
    <name type="scientific">Penicillium malachiteum</name>
    <dbReference type="NCBI Taxonomy" id="1324776"/>
    <lineage>
        <taxon>Eukaryota</taxon>
        <taxon>Fungi</taxon>
        <taxon>Dikarya</taxon>
        <taxon>Ascomycota</taxon>
        <taxon>Pezizomycotina</taxon>
        <taxon>Eurotiomycetes</taxon>
        <taxon>Eurotiomycetidae</taxon>
        <taxon>Eurotiales</taxon>
        <taxon>Aspergillaceae</taxon>
        <taxon>Penicillium</taxon>
    </lineage>
</organism>
<dbReference type="InterPro" id="IPR002938">
    <property type="entry name" value="FAD-bd"/>
</dbReference>
<evidence type="ECO:0000256" key="4">
    <source>
        <dbReference type="ARBA" id="ARBA00023002"/>
    </source>
</evidence>
<keyword evidence="8" id="KW-1185">Reference proteome</keyword>
<evidence type="ECO:0000256" key="2">
    <source>
        <dbReference type="ARBA" id="ARBA00022630"/>
    </source>
</evidence>
<dbReference type="SUPFAM" id="SSF51905">
    <property type="entry name" value="FAD/NAD(P)-binding domain"/>
    <property type="match status" value="1"/>
</dbReference>
<dbReference type="GO" id="GO:0004497">
    <property type="term" value="F:monooxygenase activity"/>
    <property type="evidence" value="ECO:0007669"/>
    <property type="project" value="UniProtKB-KW"/>
</dbReference>
<dbReference type="GO" id="GO:0071949">
    <property type="term" value="F:FAD binding"/>
    <property type="evidence" value="ECO:0007669"/>
    <property type="project" value="InterPro"/>
</dbReference>
<reference evidence="7" key="1">
    <citation type="journal article" date="2023" name="IMA Fungus">
        <title>Comparative genomic study of the Penicillium genus elucidates a diverse pangenome and 15 lateral gene transfer events.</title>
        <authorList>
            <person name="Petersen C."/>
            <person name="Sorensen T."/>
            <person name="Nielsen M.R."/>
            <person name="Sondergaard T.E."/>
            <person name="Sorensen J.L."/>
            <person name="Fitzpatrick D.A."/>
            <person name="Frisvad J.C."/>
            <person name="Nielsen K.L."/>
        </authorList>
    </citation>
    <scope>NUCLEOTIDE SEQUENCE</scope>
    <source>
        <strain evidence="7">IBT 17514</strain>
    </source>
</reference>
<dbReference type="AlphaFoldDB" id="A0AAD6MVZ8"/>
<dbReference type="PANTHER" id="PTHR13789">
    <property type="entry name" value="MONOOXYGENASE"/>
    <property type="match status" value="1"/>
</dbReference>